<proteinExistence type="predicted"/>
<feature type="domain" description="Arm DNA-binding" evidence="1">
    <location>
        <begin position="3"/>
        <end position="44"/>
    </location>
</feature>
<keyword evidence="3" id="KW-1185">Reference proteome</keyword>
<dbReference type="AlphaFoldDB" id="A0A5C0VME2"/>
<dbReference type="EMBL" id="CP043329">
    <property type="protein sequence ID" value="QEK53367.1"/>
    <property type="molecule type" value="Genomic_DNA"/>
</dbReference>
<evidence type="ECO:0000259" key="1">
    <source>
        <dbReference type="Pfam" id="PF17293"/>
    </source>
</evidence>
<accession>A0A5C0VME2</accession>
<dbReference type="Pfam" id="PF17293">
    <property type="entry name" value="Arm-DNA-bind_5"/>
    <property type="match status" value="1"/>
</dbReference>
<dbReference type="Proteomes" id="UP000323653">
    <property type="component" value="Chromosome"/>
</dbReference>
<reference evidence="2 3" key="1">
    <citation type="submission" date="2019-08" db="EMBL/GenBank/DDBJ databases">
        <title>Pedobacter sp. nov., isolated from Han river, South Korea.</title>
        <authorList>
            <person name="Lee D.-H."/>
            <person name="Kim Y.-S."/>
            <person name="Hwang E.-M."/>
            <person name="Le Tran T.C."/>
            <person name="Cha C.-J."/>
        </authorList>
    </citation>
    <scope>NUCLEOTIDE SEQUENCE [LARGE SCALE GENOMIC DNA]</scope>
    <source>
        <strain evidence="2 3">CJ43</strain>
    </source>
</reference>
<gene>
    <name evidence="2" type="ORF">FYC62_16750</name>
</gene>
<dbReference type="InterPro" id="IPR035386">
    <property type="entry name" value="Arm-DNA-bind_5"/>
</dbReference>
<dbReference type="RefSeq" id="WP_149075953.1">
    <property type="nucleotide sequence ID" value="NZ_CP043329.1"/>
</dbReference>
<organism evidence="2 3">
    <name type="scientific">Pedobacter aquae</name>
    <dbReference type="NCBI Taxonomy" id="2605747"/>
    <lineage>
        <taxon>Bacteria</taxon>
        <taxon>Pseudomonadati</taxon>
        <taxon>Bacteroidota</taxon>
        <taxon>Sphingobacteriia</taxon>
        <taxon>Sphingobacteriales</taxon>
        <taxon>Sphingobacteriaceae</taxon>
        <taxon>Pedobacter</taxon>
    </lineage>
</organism>
<protein>
    <recommendedName>
        <fullName evidence="1">Arm DNA-binding domain-containing protein</fullName>
    </recommendedName>
</protein>
<name>A0A5C0VME2_9SPHI</name>
<evidence type="ECO:0000313" key="2">
    <source>
        <dbReference type="EMBL" id="QEK53367.1"/>
    </source>
</evidence>
<sequence>MHFVLRANRGKNGKAAIYVRIVVNKTRSEIALKKSVAFDEFNST</sequence>
<evidence type="ECO:0000313" key="3">
    <source>
        <dbReference type="Proteomes" id="UP000323653"/>
    </source>
</evidence>
<dbReference type="KEGG" id="pej:FYC62_16750"/>